<evidence type="ECO:0000313" key="15">
    <source>
        <dbReference type="EMBL" id="MBH9578119.1"/>
    </source>
</evidence>
<dbReference type="CDD" id="cd01347">
    <property type="entry name" value="ligand_gated_channel"/>
    <property type="match status" value="1"/>
</dbReference>
<keyword evidence="16" id="KW-1185">Reference proteome</keyword>
<gene>
    <name evidence="15" type="ORF">I7X39_14525</name>
</gene>
<evidence type="ECO:0000259" key="13">
    <source>
        <dbReference type="Pfam" id="PF00593"/>
    </source>
</evidence>
<keyword evidence="3 10" id="KW-0813">Transport</keyword>
<evidence type="ECO:0000256" key="10">
    <source>
        <dbReference type="PROSITE-ProRule" id="PRU01360"/>
    </source>
</evidence>
<keyword evidence="8 15" id="KW-0675">Receptor</keyword>
<evidence type="ECO:0000256" key="9">
    <source>
        <dbReference type="ARBA" id="ARBA00023237"/>
    </source>
</evidence>
<keyword evidence="4 10" id="KW-1134">Transmembrane beta strand</keyword>
<dbReference type="Proteomes" id="UP000613266">
    <property type="component" value="Unassembled WGS sequence"/>
</dbReference>
<evidence type="ECO:0000256" key="8">
    <source>
        <dbReference type="ARBA" id="ARBA00023170"/>
    </source>
</evidence>
<evidence type="ECO:0000256" key="7">
    <source>
        <dbReference type="ARBA" id="ARBA00023136"/>
    </source>
</evidence>
<dbReference type="Gene3D" id="2.40.170.20">
    <property type="entry name" value="TonB-dependent receptor, beta-barrel domain"/>
    <property type="match status" value="1"/>
</dbReference>
<dbReference type="Pfam" id="PF07715">
    <property type="entry name" value="Plug"/>
    <property type="match status" value="1"/>
</dbReference>
<evidence type="ECO:0000256" key="6">
    <source>
        <dbReference type="ARBA" id="ARBA00023077"/>
    </source>
</evidence>
<keyword evidence="5 10" id="KW-0812">Transmembrane</keyword>
<dbReference type="AlphaFoldDB" id="A0A931NIJ9"/>
<comment type="similarity">
    <text evidence="2 10 11">Belongs to the TonB-dependent receptor family.</text>
</comment>
<feature type="domain" description="TonB-dependent receptor-like beta-barrel" evidence="13">
    <location>
        <begin position="364"/>
        <end position="842"/>
    </location>
</feature>
<dbReference type="InterPro" id="IPR037066">
    <property type="entry name" value="Plug_dom_sf"/>
</dbReference>
<proteinExistence type="inferred from homology"/>
<dbReference type="Pfam" id="PF00593">
    <property type="entry name" value="TonB_dep_Rec_b-barrel"/>
    <property type="match status" value="1"/>
</dbReference>
<feature type="signal peptide" evidence="12">
    <location>
        <begin position="1"/>
        <end position="32"/>
    </location>
</feature>
<keyword evidence="6 11" id="KW-0798">TonB box</keyword>
<dbReference type="PANTHER" id="PTHR47234:SF2">
    <property type="entry name" value="TONB-DEPENDENT RECEPTOR"/>
    <property type="match status" value="1"/>
</dbReference>
<feature type="domain" description="TonB-dependent receptor plug" evidence="14">
    <location>
        <begin position="57"/>
        <end position="171"/>
    </location>
</feature>
<evidence type="ECO:0000256" key="3">
    <source>
        <dbReference type="ARBA" id="ARBA00022448"/>
    </source>
</evidence>
<comment type="subcellular location">
    <subcellularLocation>
        <location evidence="1 10">Cell outer membrane</location>
        <topology evidence="1 10">Multi-pass membrane protein</topology>
    </subcellularLocation>
</comment>
<dbReference type="GO" id="GO:0009279">
    <property type="term" value="C:cell outer membrane"/>
    <property type="evidence" value="ECO:0007669"/>
    <property type="project" value="UniProtKB-SubCell"/>
</dbReference>
<accession>A0A931NIJ9</accession>
<protein>
    <submittedName>
        <fullName evidence="15">TonB-dependent receptor</fullName>
    </submittedName>
</protein>
<dbReference type="PROSITE" id="PS52016">
    <property type="entry name" value="TONB_DEPENDENT_REC_3"/>
    <property type="match status" value="1"/>
</dbReference>
<evidence type="ECO:0000256" key="2">
    <source>
        <dbReference type="ARBA" id="ARBA00009810"/>
    </source>
</evidence>
<dbReference type="Gene3D" id="2.170.130.10">
    <property type="entry name" value="TonB-dependent receptor, plug domain"/>
    <property type="match status" value="1"/>
</dbReference>
<dbReference type="InterPro" id="IPR039426">
    <property type="entry name" value="TonB-dep_rcpt-like"/>
</dbReference>
<keyword evidence="12" id="KW-0732">Signal</keyword>
<dbReference type="InterPro" id="IPR000531">
    <property type="entry name" value="Beta-barrel_TonB"/>
</dbReference>
<sequence length="876" mass="93953">MLFATAPRRALIAPFAPTLLVALLASAMPALAADEPAKLDKVEVTGSNIKRLATEGASPVQVLTREQIEQSGVTTAAELLDTIVANNNAGGSYRTNNTNNSVVGGSGVSLRGLGPNSTLVLLNGRRIAFYGFSDQSVFVDLGSIPLSAVERVEIVKDGASAIYGSDALAGVVNFILRKNYRGGDVRLSGGRSLSYHDGDWHSMTLSAGGGEGKLSMMGLVEVYGSQAVQVSDRRGGKQGERTAAALAAGYTGAALTSGTGIGGNFPATSSSGGNWYSNNPAHGGKVEYYAAGACNAPNTLYTGTFNGYPATGMCLDTETDRFNTLNPKTRKLSVFGRVGYEISPTLTAFGELSAASIEQQYEYWPTFKNDYYDGDTTPHFPFAQAPAGWGYYARLYDELGSKIRDVRSDSTRLVAGLKGEARGWDWELGLTRSESHTEFLGSNYIRSDFWYAGVADGSINPFQRLSDANIQKLRTSHTRDGRSSFTLLDASASAPIAELPAGPVYLALGVNLRHESMSDGIDALSNAGKVENTAVRLPISASRNARAAYAELSVPLHKTIETQLALRYDDFDAAGSSVNPKLAIKWTPVAQFALRGSYTTGFRAPSLAEQHGGIRSYVNCNPATAAICPAYSQVWGNQVTVSFMDSLDLKPEESKSSNFGLLWEPLKNHTLAVDAWRIERTNQVYAPNITNPADAGYFTLISPASNAAAAAYRARYVNLGKTDVQGLDIGLSSRWSLGEAGTLKASLTSSNMSRYEVEFRGVSTEYAGKYGYPKWRHRADLSWSLPNWTVALAGNHRGAFEQAVAGPNGKVIMVKSFSTYDAYLAYRGLAKGLSLALGIGNLAGKVAPFDRLGRLGTLYEDNSDRRTGYMTLEYKF</sequence>
<comment type="caution">
    <text evidence="15">The sequence shown here is derived from an EMBL/GenBank/DDBJ whole genome shotgun (WGS) entry which is preliminary data.</text>
</comment>
<evidence type="ECO:0000313" key="16">
    <source>
        <dbReference type="Proteomes" id="UP000613266"/>
    </source>
</evidence>
<name>A0A931NIJ9_9BURK</name>
<evidence type="ECO:0000256" key="11">
    <source>
        <dbReference type="RuleBase" id="RU003357"/>
    </source>
</evidence>
<evidence type="ECO:0000256" key="5">
    <source>
        <dbReference type="ARBA" id="ARBA00022692"/>
    </source>
</evidence>
<keyword evidence="9 10" id="KW-0998">Cell outer membrane</keyword>
<dbReference type="RefSeq" id="WP_198111893.1">
    <property type="nucleotide sequence ID" value="NZ_JAEDAK010000010.1"/>
</dbReference>
<reference evidence="15" key="1">
    <citation type="submission" date="2020-12" db="EMBL/GenBank/DDBJ databases">
        <title>The genome sequence of Inhella sp. 1Y17.</title>
        <authorList>
            <person name="Liu Y."/>
        </authorList>
    </citation>
    <scope>NUCLEOTIDE SEQUENCE</scope>
    <source>
        <strain evidence="15">1Y17</strain>
    </source>
</reference>
<dbReference type="EMBL" id="JAEDAK010000010">
    <property type="protein sequence ID" value="MBH9578119.1"/>
    <property type="molecule type" value="Genomic_DNA"/>
</dbReference>
<evidence type="ECO:0000256" key="4">
    <source>
        <dbReference type="ARBA" id="ARBA00022452"/>
    </source>
</evidence>
<keyword evidence="7 10" id="KW-0472">Membrane</keyword>
<dbReference type="PANTHER" id="PTHR47234">
    <property type="match status" value="1"/>
</dbReference>
<evidence type="ECO:0000259" key="14">
    <source>
        <dbReference type="Pfam" id="PF07715"/>
    </source>
</evidence>
<dbReference type="SUPFAM" id="SSF56935">
    <property type="entry name" value="Porins"/>
    <property type="match status" value="1"/>
</dbReference>
<evidence type="ECO:0000256" key="12">
    <source>
        <dbReference type="SAM" id="SignalP"/>
    </source>
</evidence>
<organism evidence="15 16">
    <name type="scientific">Inhella proteolytica</name>
    <dbReference type="NCBI Taxonomy" id="2795029"/>
    <lineage>
        <taxon>Bacteria</taxon>
        <taxon>Pseudomonadati</taxon>
        <taxon>Pseudomonadota</taxon>
        <taxon>Betaproteobacteria</taxon>
        <taxon>Burkholderiales</taxon>
        <taxon>Sphaerotilaceae</taxon>
        <taxon>Inhella</taxon>
    </lineage>
</organism>
<dbReference type="InterPro" id="IPR012910">
    <property type="entry name" value="Plug_dom"/>
</dbReference>
<dbReference type="InterPro" id="IPR036942">
    <property type="entry name" value="Beta-barrel_TonB_sf"/>
</dbReference>
<feature type="chain" id="PRO_5037418402" evidence="12">
    <location>
        <begin position="33"/>
        <end position="876"/>
    </location>
</feature>
<evidence type="ECO:0000256" key="1">
    <source>
        <dbReference type="ARBA" id="ARBA00004571"/>
    </source>
</evidence>